<accession>A0A0D5XUT7</accession>
<dbReference type="Proteomes" id="UP000032748">
    <property type="component" value="Chromosome"/>
</dbReference>
<protein>
    <submittedName>
        <fullName evidence="1">Uncharacterized protein</fullName>
    </submittedName>
</protein>
<dbReference type="AlphaFoldDB" id="A0A0D5XUT7"/>
<gene>
    <name evidence="1" type="ORF">PCL1606_09980</name>
</gene>
<dbReference type="KEGG" id="pcz:PCL1606_09980"/>
<name>A0A0D5XUT7_9PSED</name>
<proteinExistence type="predicted"/>
<dbReference type="EMBL" id="CP011110">
    <property type="protein sequence ID" value="AKA22454.1"/>
    <property type="molecule type" value="Genomic_DNA"/>
</dbReference>
<organism evidence="1 2">
    <name type="scientific">Pseudomonas chlororaphis</name>
    <dbReference type="NCBI Taxonomy" id="587753"/>
    <lineage>
        <taxon>Bacteria</taxon>
        <taxon>Pseudomonadati</taxon>
        <taxon>Pseudomonadota</taxon>
        <taxon>Gammaproteobacteria</taxon>
        <taxon>Pseudomonadales</taxon>
        <taxon>Pseudomonadaceae</taxon>
        <taxon>Pseudomonas</taxon>
    </lineage>
</organism>
<sequence>MLCLGGHEMDRLYSCNPLRRIAPSPAHAGPATASGRTYQIKSGGATPGCRAHGLRCPQRRMPPGLVGLEAWSINDFSQAWVLRMASL</sequence>
<reference evidence="1 2" key="1">
    <citation type="journal article" date="2015" name="Mol. Plant Microbe Interact.">
        <title>Comparative Genomic Analysis of Pseudomonas chlororaphis PCL1606 Reveals New Insight into Antifungal Compounds Involved in Biocontrol.</title>
        <authorList>
            <person name="Calderon C.E."/>
            <person name="Ramos C."/>
            <person name="de Vicente A."/>
            <person name="Cazorla F.M."/>
        </authorList>
    </citation>
    <scope>NUCLEOTIDE SEQUENCE [LARGE SCALE GENOMIC DNA]</scope>
    <source>
        <strain evidence="1 2">PCL1606</strain>
    </source>
</reference>
<evidence type="ECO:0000313" key="2">
    <source>
        <dbReference type="Proteomes" id="UP000032748"/>
    </source>
</evidence>
<evidence type="ECO:0000313" key="1">
    <source>
        <dbReference type="EMBL" id="AKA22454.1"/>
    </source>
</evidence>